<dbReference type="EMBL" id="AP012603">
    <property type="protein sequence ID" value="BAM92545.1"/>
    <property type="molecule type" value="Genomic_DNA"/>
</dbReference>
<evidence type="ECO:0000256" key="9">
    <source>
        <dbReference type="ARBA" id="ARBA00023136"/>
    </source>
</evidence>
<accession>M5A155</accession>
<evidence type="ECO:0000256" key="2">
    <source>
        <dbReference type="ARBA" id="ARBA00006555"/>
    </source>
</evidence>
<evidence type="ECO:0000313" key="11">
    <source>
        <dbReference type="EMBL" id="BAM92545.1"/>
    </source>
</evidence>
<evidence type="ECO:0000256" key="7">
    <source>
        <dbReference type="ARBA" id="ARBA00022927"/>
    </source>
</evidence>
<proteinExistence type="inferred from homology"/>
<dbReference type="Proteomes" id="UP000011841">
    <property type="component" value="Chromosome"/>
</dbReference>
<evidence type="ECO:0000256" key="3">
    <source>
        <dbReference type="ARBA" id="ARBA00022448"/>
    </source>
</evidence>
<keyword evidence="4" id="KW-1003">Cell membrane</keyword>
<dbReference type="Gene3D" id="3.30.1150.10">
    <property type="match status" value="1"/>
</dbReference>
<reference evidence="11 12" key="1">
    <citation type="journal article" date="2013" name="Appl. Environ. Microbiol.">
        <title>Genome analysis suggests that the soil oligotrophic bacterium Agromonas oligotrophica (Bradyrhizobium oligotrophicum) is a nitrogen-fixing symbiont of Aeschynomene indica.</title>
        <authorList>
            <person name="Okubo T."/>
            <person name="Fukushima S."/>
            <person name="Itakura M."/>
            <person name="Oshima K."/>
            <person name="Longtonglang A."/>
            <person name="Teaumroong N."/>
            <person name="Mitsui H."/>
            <person name="Hattori M."/>
            <person name="Hattori R."/>
            <person name="Hattori T."/>
            <person name="Minamisawa K."/>
        </authorList>
    </citation>
    <scope>NUCLEOTIDE SEQUENCE [LARGE SCALE GENOMIC DNA]</scope>
    <source>
        <strain evidence="11 12">S58</strain>
    </source>
</reference>
<keyword evidence="9" id="KW-0472">Membrane</keyword>
<evidence type="ECO:0000256" key="8">
    <source>
        <dbReference type="ARBA" id="ARBA00022989"/>
    </source>
</evidence>
<dbReference type="eggNOG" id="COG0810">
    <property type="taxonomic scope" value="Bacteria"/>
</dbReference>
<keyword evidence="3" id="KW-0813">Transport</keyword>
<evidence type="ECO:0000313" key="12">
    <source>
        <dbReference type="Proteomes" id="UP000011841"/>
    </source>
</evidence>
<dbReference type="Pfam" id="PF03544">
    <property type="entry name" value="TonB_C"/>
    <property type="match status" value="1"/>
</dbReference>
<dbReference type="PATRIC" id="fig|1245469.3.peg.6719"/>
<dbReference type="InterPro" id="IPR051045">
    <property type="entry name" value="TonB-dependent_transducer"/>
</dbReference>
<keyword evidence="6" id="KW-0812">Transmembrane</keyword>
<sequence length="144" mass="15430">MRVGTEMQRTSGFAGGVRKVGLALAIMSLLPAPGMADGGKEIWIKSLLRQLNTQRRYPARATDEGGTAKVVFRIDRAGHLVSTALVESTGDPALDQEALAMVKRAQPFAPPPPELADSELTLLLPVVFAPRRTSDVIKLRAATL</sequence>
<dbReference type="InterPro" id="IPR037682">
    <property type="entry name" value="TonB_C"/>
</dbReference>
<keyword evidence="12" id="KW-1185">Reference proteome</keyword>
<dbReference type="GO" id="GO:0031992">
    <property type="term" value="F:energy transducer activity"/>
    <property type="evidence" value="ECO:0007669"/>
    <property type="project" value="TreeGrafter"/>
</dbReference>
<evidence type="ECO:0000256" key="4">
    <source>
        <dbReference type="ARBA" id="ARBA00022475"/>
    </source>
</evidence>
<keyword evidence="5" id="KW-0997">Cell inner membrane</keyword>
<dbReference type="NCBIfam" id="TIGR01352">
    <property type="entry name" value="tonB_Cterm"/>
    <property type="match status" value="1"/>
</dbReference>
<dbReference type="GO" id="GO:0098797">
    <property type="term" value="C:plasma membrane protein complex"/>
    <property type="evidence" value="ECO:0007669"/>
    <property type="project" value="TreeGrafter"/>
</dbReference>
<dbReference type="PROSITE" id="PS52015">
    <property type="entry name" value="TONB_CTD"/>
    <property type="match status" value="1"/>
</dbReference>
<evidence type="ECO:0000259" key="10">
    <source>
        <dbReference type="PROSITE" id="PS52015"/>
    </source>
</evidence>
<dbReference type="SUPFAM" id="SSF74653">
    <property type="entry name" value="TolA/TonB C-terminal domain"/>
    <property type="match status" value="1"/>
</dbReference>
<feature type="domain" description="TonB C-terminal" evidence="10">
    <location>
        <begin position="42"/>
        <end position="137"/>
    </location>
</feature>
<name>M5A155_9BRAD</name>
<dbReference type="GO" id="GO:0015031">
    <property type="term" value="P:protein transport"/>
    <property type="evidence" value="ECO:0007669"/>
    <property type="project" value="UniProtKB-KW"/>
</dbReference>
<keyword evidence="8" id="KW-1133">Transmembrane helix</keyword>
<evidence type="ECO:0000256" key="5">
    <source>
        <dbReference type="ARBA" id="ARBA00022519"/>
    </source>
</evidence>
<dbReference type="STRING" id="1245469.S58_65780"/>
<gene>
    <name evidence="11" type="ORF">S58_65780</name>
</gene>
<dbReference type="KEGG" id="aol:S58_65780"/>
<dbReference type="AlphaFoldDB" id="M5A155"/>
<evidence type="ECO:0000256" key="6">
    <source>
        <dbReference type="ARBA" id="ARBA00022692"/>
    </source>
</evidence>
<comment type="similarity">
    <text evidence="2">Belongs to the TonB family.</text>
</comment>
<organism evidence="11 12">
    <name type="scientific">Bradyrhizobium oligotrophicum S58</name>
    <dbReference type="NCBI Taxonomy" id="1245469"/>
    <lineage>
        <taxon>Bacteria</taxon>
        <taxon>Pseudomonadati</taxon>
        <taxon>Pseudomonadota</taxon>
        <taxon>Alphaproteobacteria</taxon>
        <taxon>Hyphomicrobiales</taxon>
        <taxon>Nitrobacteraceae</taxon>
        <taxon>Bradyrhizobium</taxon>
    </lineage>
</organism>
<dbReference type="InterPro" id="IPR006260">
    <property type="entry name" value="TonB/TolA_C"/>
</dbReference>
<protein>
    <recommendedName>
        <fullName evidence="10">TonB C-terminal domain-containing protein</fullName>
    </recommendedName>
</protein>
<dbReference type="GO" id="GO:0055085">
    <property type="term" value="P:transmembrane transport"/>
    <property type="evidence" value="ECO:0007669"/>
    <property type="project" value="InterPro"/>
</dbReference>
<keyword evidence="7" id="KW-0653">Protein transport</keyword>
<dbReference type="PANTHER" id="PTHR33446:SF2">
    <property type="entry name" value="PROTEIN TONB"/>
    <property type="match status" value="1"/>
</dbReference>
<comment type="subcellular location">
    <subcellularLocation>
        <location evidence="1">Cell inner membrane</location>
        <topology evidence="1">Single-pass membrane protein</topology>
        <orientation evidence="1">Periplasmic side</orientation>
    </subcellularLocation>
</comment>
<evidence type="ECO:0000256" key="1">
    <source>
        <dbReference type="ARBA" id="ARBA00004383"/>
    </source>
</evidence>
<dbReference type="HOGENOM" id="CLU_149843_0_0_5"/>
<dbReference type="PANTHER" id="PTHR33446">
    <property type="entry name" value="PROTEIN TONB-RELATED"/>
    <property type="match status" value="1"/>
</dbReference>